<keyword evidence="2" id="KW-1185">Reference proteome</keyword>
<evidence type="ECO:0000313" key="1">
    <source>
        <dbReference type="EMBL" id="QCC51028.1"/>
    </source>
</evidence>
<dbReference type="KEGG" id="hsn:DV733_07120"/>
<dbReference type="InterPro" id="IPR007612">
    <property type="entry name" value="LOR"/>
</dbReference>
<accession>A0A4D6HCZ3</accession>
<dbReference type="RefSeq" id="WP_049995420.1">
    <property type="nucleotide sequence ID" value="NZ_CP031310.1"/>
</dbReference>
<dbReference type="SUPFAM" id="SSF54518">
    <property type="entry name" value="Tubby C-terminal domain-like"/>
    <property type="match status" value="1"/>
</dbReference>
<sequence length="194" mass="21673">MSQETDYSISGIELTDDRYTVEQSLIRNKYRAEDADGNLVIRGKQKMFKLKEEFPFVDSDGEEVFKVKAGGIIDVAGDYVLSDAQTGEELVILDNDYSIFQDTWKIRDARDERKIAEINSRGAAVTLARNLVPIVGPLIPHKYEISDLDGDHVGNIEGQLSLKDRYDVVIDDTSDVPKEPIVAAAMVIDAIQNH</sequence>
<name>A0A4D6HCZ3_9EURY</name>
<evidence type="ECO:0008006" key="3">
    <source>
        <dbReference type="Google" id="ProtNLM"/>
    </source>
</evidence>
<evidence type="ECO:0000313" key="2">
    <source>
        <dbReference type="Proteomes" id="UP000296706"/>
    </source>
</evidence>
<dbReference type="STRING" id="1457250.GCA_000755225_00058"/>
<dbReference type="GeneID" id="39847623"/>
<protein>
    <recommendedName>
        <fullName evidence="3">LURP-one-related family protein</fullName>
    </recommendedName>
</protein>
<dbReference type="EMBL" id="CP031310">
    <property type="protein sequence ID" value="QCC51028.1"/>
    <property type="molecule type" value="Genomic_DNA"/>
</dbReference>
<proteinExistence type="predicted"/>
<dbReference type="OrthoDB" id="178461at2157"/>
<dbReference type="AlphaFoldDB" id="A0A4D6HCZ3"/>
<gene>
    <name evidence="1" type="ORF">DV733_07120</name>
</gene>
<reference evidence="1 2" key="1">
    <citation type="journal article" date="2019" name="Nat. Commun.">
        <title>A new type of DNA phosphorothioation-based antiviral system in archaea.</title>
        <authorList>
            <person name="Xiong L."/>
            <person name="Liu S."/>
            <person name="Chen S."/>
            <person name="Xiao Y."/>
            <person name="Zhu B."/>
            <person name="Gao Y."/>
            <person name="Zhang Y."/>
            <person name="Chen B."/>
            <person name="Luo J."/>
            <person name="Deng Z."/>
            <person name="Chen X."/>
            <person name="Wang L."/>
            <person name="Chen S."/>
        </authorList>
    </citation>
    <scope>NUCLEOTIDE SEQUENCE [LARGE SCALE GENOMIC DNA]</scope>
    <source>
        <strain evidence="1 2">CBA1105</strain>
    </source>
</reference>
<dbReference type="InterPro" id="IPR025659">
    <property type="entry name" value="Tubby-like_C"/>
</dbReference>
<organism evidence="1 2">
    <name type="scientific">Halapricum salinum</name>
    <dbReference type="NCBI Taxonomy" id="1457250"/>
    <lineage>
        <taxon>Archaea</taxon>
        <taxon>Methanobacteriati</taxon>
        <taxon>Methanobacteriota</taxon>
        <taxon>Stenosarchaea group</taxon>
        <taxon>Halobacteria</taxon>
        <taxon>Halobacteriales</taxon>
        <taxon>Haloarculaceae</taxon>
        <taxon>Halapricum</taxon>
    </lineage>
</organism>
<dbReference type="Proteomes" id="UP000296706">
    <property type="component" value="Chromosome"/>
</dbReference>
<dbReference type="Pfam" id="PF04525">
    <property type="entry name" value="LOR"/>
    <property type="match status" value="1"/>
</dbReference>